<dbReference type="InterPro" id="IPR037484">
    <property type="entry name" value="AmhX-like"/>
</dbReference>
<evidence type="ECO:0000313" key="3">
    <source>
        <dbReference type="EMBL" id="PKG29093.1"/>
    </source>
</evidence>
<feature type="binding site" evidence="1">
    <location>
        <position position="344"/>
    </location>
    <ligand>
        <name>Mn(2+)</name>
        <dbReference type="ChEBI" id="CHEBI:29035"/>
        <label>2</label>
    </ligand>
</feature>
<dbReference type="PANTHER" id="PTHR11014:SF122">
    <property type="entry name" value="AMIDOHYDROLASE AMHX"/>
    <property type="match status" value="1"/>
</dbReference>
<feature type="domain" description="Peptidase M20 dimerisation" evidence="2">
    <location>
        <begin position="177"/>
        <end position="262"/>
    </location>
</feature>
<dbReference type="Gene3D" id="3.30.70.360">
    <property type="match status" value="1"/>
</dbReference>
<name>A0A2N0ZHW2_9BACI</name>
<evidence type="ECO:0000259" key="2">
    <source>
        <dbReference type="Pfam" id="PF07687"/>
    </source>
</evidence>
<comment type="cofactor">
    <cofactor evidence="1">
        <name>Mn(2+)</name>
        <dbReference type="ChEBI" id="CHEBI:29035"/>
    </cofactor>
    <text evidence="1">The Mn(2+) ion enhances activity.</text>
</comment>
<dbReference type="AlphaFoldDB" id="A0A2N0ZHW2"/>
<organism evidence="3 4">
    <name type="scientific">Cytobacillus horneckiae</name>
    <dbReference type="NCBI Taxonomy" id="549687"/>
    <lineage>
        <taxon>Bacteria</taxon>
        <taxon>Bacillati</taxon>
        <taxon>Bacillota</taxon>
        <taxon>Bacilli</taxon>
        <taxon>Bacillales</taxon>
        <taxon>Bacillaceae</taxon>
        <taxon>Cytobacillus</taxon>
    </lineage>
</organism>
<proteinExistence type="predicted"/>
<dbReference type="Pfam" id="PF07687">
    <property type="entry name" value="M20_dimer"/>
    <property type="match status" value="1"/>
</dbReference>
<feature type="binding site" evidence="1">
    <location>
        <position position="89"/>
    </location>
    <ligand>
        <name>Mn(2+)</name>
        <dbReference type="ChEBI" id="CHEBI:29035"/>
        <label>2</label>
    </ligand>
</feature>
<dbReference type="InterPro" id="IPR036264">
    <property type="entry name" value="Bact_exopeptidase_dim_dom"/>
</dbReference>
<dbReference type="GO" id="GO:0016787">
    <property type="term" value="F:hydrolase activity"/>
    <property type="evidence" value="ECO:0007669"/>
    <property type="project" value="UniProtKB-KW"/>
</dbReference>
<feature type="binding site" evidence="1">
    <location>
        <position position="125"/>
    </location>
    <ligand>
        <name>Mn(2+)</name>
        <dbReference type="ChEBI" id="CHEBI:29035"/>
        <label>2</label>
    </ligand>
</feature>
<keyword evidence="1" id="KW-0479">Metal-binding</keyword>
<dbReference type="InterPro" id="IPR011650">
    <property type="entry name" value="Peptidase_M20_dimer"/>
</dbReference>
<keyword evidence="3" id="KW-0378">Hydrolase</keyword>
<keyword evidence="1" id="KW-0464">Manganese</keyword>
<dbReference type="SUPFAM" id="SSF55031">
    <property type="entry name" value="Bacterial exopeptidase dimerisation domain"/>
    <property type="match status" value="1"/>
</dbReference>
<reference evidence="3 4" key="1">
    <citation type="journal article" date="2010" name="Int. J. Syst. Evol. Microbiol.">
        <title>Bacillus horneckiae sp. nov., isolated from a spacecraft-assembly clean room.</title>
        <authorList>
            <person name="Vaishampayan P."/>
            <person name="Probst A."/>
            <person name="Krishnamurthi S."/>
            <person name="Ghosh S."/>
            <person name="Osman S."/>
            <person name="McDowall A."/>
            <person name="Ruckmani A."/>
            <person name="Mayilraj S."/>
            <person name="Venkateswaran K."/>
        </authorList>
    </citation>
    <scope>NUCLEOTIDE SEQUENCE [LARGE SCALE GENOMIC DNA]</scope>
    <source>
        <strain evidence="4">1PO1SC</strain>
    </source>
</reference>
<dbReference type="InterPro" id="IPR017439">
    <property type="entry name" value="Amidohydrolase"/>
</dbReference>
<accession>A0A2N0ZHW2</accession>
<dbReference type="PIRSF" id="PIRSF005962">
    <property type="entry name" value="Pept_M20D_amidohydro"/>
    <property type="match status" value="1"/>
</dbReference>
<feature type="binding site" evidence="1">
    <location>
        <position position="149"/>
    </location>
    <ligand>
        <name>Mn(2+)</name>
        <dbReference type="ChEBI" id="CHEBI:29035"/>
        <label>2</label>
    </ligand>
</feature>
<dbReference type="CDD" id="cd08018">
    <property type="entry name" value="M20_Acy1_amhX-like"/>
    <property type="match status" value="1"/>
</dbReference>
<gene>
    <name evidence="3" type="ORF">CWS20_10020</name>
</gene>
<dbReference type="InterPro" id="IPR002933">
    <property type="entry name" value="Peptidase_M20"/>
</dbReference>
<keyword evidence="4" id="KW-1185">Reference proteome</keyword>
<dbReference type="GO" id="GO:0046872">
    <property type="term" value="F:metal ion binding"/>
    <property type="evidence" value="ECO:0007669"/>
    <property type="project" value="UniProtKB-KW"/>
</dbReference>
<dbReference type="EMBL" id="PISD01000019">
    <property type="protein sequence ID" value="PKG29093.1"/>
    <property type="molecule type" value="Genomic_DNA"/>
</dbReference>
<comment type="caution">
    <text evidence="3">The sequence shown here is derived from an EMBL/GenBank/DDBJ whole genome shotgun (WGS) entry which is preliminary data.</text>
</comment>
<protein>
    <submittedName>
        <fullName evidence="3">Amidohydrolase</fullName>
    </submittedName>
</protein>
<feature type="binding site" evidence="1">
    <location>
        <position position="91"/>
    </location>
    <ligand>
        <name>Mn(2+)</name>
        <dbReference type="ChEBI" id="CHEBI:29035"/>
        <label>2</label>
    </ligand>
</feature>
<sequence>MKELDELKPVIQTVFQHLHTHPEVSWKEYETTNYIASILHKEGINFERFDDCTGLVAEIGKGETAIGLRTDMDALWQEVNGEFRANHSCGHDAHMTMAIGAMLVLKRIGAADRGRIKFIFQPAEEKGTGALKLVEKGVVDDVHFLYGVHLRPIQELEDGYSAPAIYHGASKFIDGEIIGEDAHGARPHLGHSAIEVGAAMVQEINRIKLDPMIPYSAKMTKFLSGGESGNIIPGKAAFSLDLRAQNNQTMDALSAKVETIFNYLSNLHDVEINWNVAANIAAAEVDNEAVQFMATAIADTLGEEKLSEPIITTGGEDFHFYTLKRPQLKATMLGLGCGLAPGLHHPQMTFNSEAIFSGIEILVKTILNTQAKEGE</sequence>
<dbReference type="Pfam" id="PF01546">
    <property type="entry name" value="Peptidase_M20"/>
    <property type="match status" value="1"/>
</dbReference>
<dbReference type="Gene3D" id="3.40.630.10">
    <property type="entry name" value="Zn peptidases"/>
    <property type="match status" value="1"/>
</dbReference>
<dbReference type="PANTHER" id="PTHR11014">
    <property type="entry name" value="PEPTIDASE M20 FAMILY MEMBER"/>
    <property type="match status" value="1"/>
</dbReference>
<dbReference type="RefSeq" id="WP_066198729.1">
    <property type="nucleotide sequence ID" value="NZ_JAMAUX010000002.1"/>
</dbReference>
<dbReference type="SUPFAM" id="SSF53187">
    <property type="entry name" value="Zn-dependent exopeptidases"/>
    <property type="match status" value="1"/>
</dbReference>
<dbReference type="Proteomes" id="UP000233343">
    <property type="component" value="Unassembled WGS sequence"/>
</dbReference>
<evidence type="ECO:0000256" key="1">
    <source>
        <dbReference type="PIRSR" id="PIRSR005962-1"/>
    </source>
</evidence>
<dbReference type="NCBIfam" id="TIGR01891">
    <property type="entry name" value="amidohydrolases"/>
    <property type="match status" value="1"/>
</dbReference>
<evidence type="ECO:0000313" key="4">
    <source>
        <dbReference type="Proteomes" id="UP000233343"/>
    </source>
</evidence>